<evidence type="ECO:0000256" key="14">
    <source>
        <dbReference type="RuleBase" id="RU003848"/>
    </source>
</evidence>
<evidence type="ECO:0000256" key="9">
    <source>
        <dbReference type="ARBA" id="ARBA00023310"/>
    </source>
</evidence>
<name>A0ABT4VD32_9HELI</name>
<dbReference type="Proteomes" id="UP001210261">
    <property type="component" value="Unassembled WGS sequence"/>
</dbReference>
<gene>
    <name evidence="13" type="primary">atpF</name>
    <name evidence="16" type="ORF">PF021_02870</name>
</gene>
<accession>A0ABT4VD32</accession>
<keyword evidence="17" id="KW-1185">Reference proteome</keyword>
<keyword evidence="6 13" id="KW-1133">Transmembrane helix</keyword>
<sequence>MNSIIRILSLFFIPTFLLAAGSGEVDIVERSINFVIFFALIYYFAADKVKTMFVERRNSIAESLSKIQDKLQESKKEKQKALKQLEEAKKTANDIIETAKKEALIIAQKVDEQTNEEIESLVRQFNDDIAFERKKIERSVVADTLEEFLNSDLLTLNKETLVRTLLKKVA</sequence>
<evidence type="ECO:0000256" key="3">
    <source>
        <dbReference type="ARBA" id="ARBA00022547"/>
    </source>
</evidence>
<evidence type="ECO:0000256" key="15">
    <source>
        <dbReference type="SAM" id="Coils"/>
    </source>
</evidence>
<keyword evidence="9 13" id="KW-0066">ATP synthesis</keyword>
<evidence type="ECO:0000256" key="13">
    <source>
        <dbReference type="HAMAP-Rule" id="MF_01398"/>
    </source>
</evidence>
<evidence type="ECO:0000256" key="11">
    <source>
        <dbReference type="ARBA" id="ARBA00025614"/>
    </source>
</evidence>
<reference evidence="16 17" key="1">
    <citation type="submission" date="2023-01" db="EMBL/GenBank/DDBJ databases">
        <title>Description of Helicobacter ibis sp. nov. isolated from faecal droppings of black-faced ibis (Theristicus melanopis).</title>
        <authorList>
            <person name="Lopez-Cantillo M."/>
            <person name="Vidal-Veuthey B."/>
            <person name="Mella A."/>
            <person name="De La Haba R."/>
            <person name="Collado L."/>
        </authorList>
    </citation>
    <scope>NUCLEOTIDE SEQUENCE [LARGE SCALE GENOMIC DNA]</scope>
    <source>
        <strain evidence="16 17">A82</strain>
    </source>
</reference>
<keyword evidence="2 13" id="KW-0813">Transport</keyword>
<comment type="similarity">
    <text evidence="1 13 14">Belongs to the ATPase B chain family.</text>
</comment>
<feature type="transmembrane region" description="Helical" evidence="13">
    <location>
        <begin position="32"/>
        <end position="49"/>
    </location>
</feature>
<dbReference type="PANTHER" id="PTHR33445:SF2">
    <property type="entry name" value="ATP SYNTHASE SUBUNIT B', CHLOROPLASTIC"/>
    <property type="match status" value="1"/>
</dbReference>
<comment type="subunit">
    <text evidence="13">F-type ATPases have 2 components, F(1) - the catalytic core - and F(0) - the membrane proton channel. F(1) has five subunits: alpha(3), beta(3), gamma(1), delta(1), epsilon(1). F(0) has three main subunits: a(1), b(2) and c(10-14). The alpha and beta chains form an alternating ring which encloses part of the gamma chain. F(1) is attached to F(0) by a central stalk formed by the gamma and epsilon chains, while a peripheral stalk is formed by the delta and b chains.</text>
</comment>
<feature type="coiled-coil region" evidence="15">
    <location>
        <begin position="57"/>
        <end position="102"/>
    </location>
</feature>
<dbReference type="NCBIfam" id="NF006292">
    <property type="entry name" value="PRK08475.1"/>
    <property type="match status" value="1"/>
</dbReference>
<keyword evidence="4 13" id="KW-0812">Transmembrane</keyword>
<dbReference type="HAMAP" id="MF_01398">
    <property type="entry name" value="ATP_synth_b_bprime"/>
    <property type="match status" value="1"/>
</dbReference>
<keyword evidence="7 13" id="KW-0406">Ion transport</keyword>
<evidence type="ECO:0000256" key="4">
    <source>
        <dbReference type="ARBA" id="ARBA00022692"/>
    </source>
</evidence>
<keyword evidence="13" id="KW-1003">Cell membrane</keyword>
<dbReference type="InterPro" id="IPR002146">
    <property type="entry name" value="ATP_synth_b/b'su_bac/chlpt"/>
</dbReference>
<evidence type="ECO:0000313" key="17">
    <source>
        <dbReference type="Proteomes" id="UP001210261"/>
    </source>
</evidence>
<evidence type="ECO:0000256" key="5">
    <source>
        <dbReference type="ARBA" id="ARBA00022781"/>
    </source>
</evidence>
<comment type="subcellular location">
    <subcellularLocation>
        <location evidence="13">Cell membrane</location>
        <topology evidence="13">Single-pass membrane protein</topology>
    </subcellularLocation>
    <subcellularLocation>
        <location evidence="12">Endomembrane system</location>
        <topology evidence="12">Single-pass membrane protein</topology>
    </subcellularLocation>
</comment>
<keyword evidence="5 13" id="KW-0375">Hydrogen ion transport</keyword>
<keyword evidence="8 13" id="KW-0472">Membrane</keyword>
<dbReference type="SUPFAM" id="SSF81573">
    <property type="entry name" value="F1F0 ATP synthase subunit B, membrane domain"/>
    <property type="match status" value="1"/>
</dbReference>
<dbReference type="InterPro" id="IPR050059">
    <property type="entry name" value="ATP_synthase_B_chain"/>
</dbReference>
<keyword evidence="3 13" id="KW-0138">CF(0)</keyword>
<evidence type="ECO:0000256" key="8">
    <source>
        <dbReference type="ARBA" id="ARBA00023136"/>
    </source>
</evidence>
<dbReference type="InterPro" id="IPR028987">
    <property type="entry name" value="ATP_synth_B-like_membr_sf"/>
</dbReference>
<dbReference type="CDD" id="cd06503">
    <property type="entry name" value="ATP-synt_Fo_b"/>
    <property type="match status" value="1"/>
</dbReference>
<evidence type="ECO:0000256" key="10">
    <source>
        <dbReference type="ARBA" id="ARBA00025198"/>
    </source>
</evidence>
<proteinExistence type="inferred from homology"/>
<comment type="function">
    <text evidence="11">Component of the F(0) channel, it forms part of the peripheral stalk, linking F(1) to F(0). The b'-subunit is a diverged and duplicated form of b found in plants and photosynthetic bacteria.</text>
</comment>
<comment type="function">
    <text evidence="10 13">F(1)F(0) ATP synthase produces ATP from ADP in the presence of a proton or sodium gradient. F-type ATPases consist of two structural domains, F(1) containing the extramembraneous catalytic core and F(0) containing the membrane proton channel, linked together by a central stalk and a peripheral stalk. During catalysis, ATP synthesis in the catalytic domain of F(1) is coupled via a rotary mechanism of the central stalk subunits to proton translocation.</text>
</comment>
<evidence type="ECO:0000256" key="12">
    <source>
        <dbReference type="ARBA" id="ARBA00037847"/>
    </source>
</evidence>
<dbReference type="PANTHER" id="PTHR33445">
    <property type="entry name" value="ATP SYNTHASE SUBUNIT B', CHLOROPLASTIC"/>
    <property type="match status" value="1"/>
</dbReference>
<keyword evidence="15" id="KW-0175">Coiled coil</keyword>
<comment type="caution">
    <text evidence="16">The sequence shown here is derived from an EMBL/GenBank/DDBJ whole genome shotgun (WGS) entry which is preliminary data.</text>
</comment>
<dbReference type="Gene3D" id="6.10.250.1580">
    <property type="match status" value="1"/>
</dbReference>
<protein>
    <recommendedName>
        <fullName evidence="13">ATP synthase subunit b</fullName>
    </recommendedName>
    <alternativeName>
        <fullName evidence="13">ATP synthase F(0) sector subunit b</fullName>
    </alternativeName>
    <alternativeName>
        <fullName evidence="13">ATPase subunit I</fullName>
    </alternativeName>
    <alternativeName>
        <fullName evidence="13">F-type ATPase subunit b</fullName>
        <shortName evidence="13">F-ATPase subunit b</shortName>
    </alternativeName>
</protein>
<dbReference type="RefSeq" id="WP_271020897.1">
    <property type="nucleotide sequence ID" value="NZ_JAQHXR010000001.1"/>
</dbReference>
<evidence type="ECO:0000313" key="16">
    <source>
        <dbReference type="EMBL" id="MDA3968614.1"/>
    </source>
</evidence>
<organism evidence="16 17">
    <name type="scientific">Helicobacter ibis</name>
    <dbReference type="NCBI Taxonomy" id="2962633"/>
    <lineage>
        <taxon>Bacteria</taxon>
        <taxon>Pseudomonadati</taxon>
        <taxon>Campylobacterota</taxon>
        <taxon>Epsilonproteobacteria</taxon>
        <taxon>Campylobacterales</taxon>
        <taxon>Helicobacteraceae</taxon>
        <taxon>Helicobacter</taxon>
    </lineage>
</organism>
<evidence type="ECO:0000256" key="1">
    <source>
        <dbReference type="ARBA" id="ARBA00005513"/>
    </source>
</evidence>
<dbReference type="EMBL" id="JAQHXR010000001">
    <property type="protein sequence ID" value="MDA3968614.1"/>
    <property type="molecule type" value="Genomic_DNA"/>
</dbReference>
<evidence type="ECO:0000256" key="2">
    <source>
        <dbReference type="ARBA" id="ARBA00022448"/>
    </source>
</evidence>
<evidence type="ECO:0000256" key="7">
    <source>
        <dbReference type="ARBA" id="ARBA00023065"/>
    </source>
</evidence>
<dbReference type="Pfam" id="PF00430">
    <property type="entry name" value="ATP-synt_B"/>
    <property type="match status" value="1"/>
</dbReference>
<evidence type="ECO:0000256" key="6">
    <source>
        <dbReference type="ARBA" id="ARBA00022989"/>
    </source>
</evidence>